<dbReference type="PANTHER" id="PTHR30388">
    <property type="entry name" value="ALDEHYDE OXIDOREDUCTASE MOLYBDENUM COFACTOR ASSEMBLY PROTEIN"/>
    <property type="match status" value="1"/>
</dbReference>
<name>A0A1W1GV35_9GAMM</name>
<sequence>MTSALHPAPLDLDGGNPRPVLQAAADAARTGHAAALAVVLQTEGSSYSRAGTCALFEPGRQVGWLSGGCLEPELARQAANAVDAGRIAWMEIDNRDDAALFSGNATGCRGRQWLALLPLPQLGGIEQLLDAWLQGPHTLHLALQADGRLDARCAGFTFTRTVPPAALQPLDGSHRWRLQWHRSPVVHVHGAGPEAALLLPLLDQLGWCAHVEEPRPRWREHLPLAAGSYCSSAATGVADAALVMHHNFELDREALERLAGSRVPFIGLLGPRRRKDDLFSVLDTHTRRALEPRLRSPIGLPLGGRGPEAIALSIAAQLQAWRHGTPLATP</sequence>
<organism evidence="3 4">
    <name type="scientific">Stenotrophomonas indicatrix</name>
    <dbReference type="NCBI Taxonomy" id="2045451"/>
    <lineage>
        <taxon>Bacteria</taxon>
        <taxon>Pseudomonadati</taxon>
        <taxon>Pseudomonadota</taxon>
        <taxon>Gammaproteobacteria</taxon>
        <taxon>Lysobacterales</taxon>
        <taxon>Lysobacteraceae</taxon>
        <taxon>Stenotrophomonas</taxon>
    </lineage>
</organism>
<proteinExistence type="predicted"/>
<evidence type="ECO:0000313" key="4">
    <source>
        <dbReference type="Proteomes" id="UP000191133"/>
    </source>
</evidence>
<dbReference type="InterPro" id="IPR003777">
    <property type="entry name" value="XdhC_CoxI"/>
</dbReference>
<dbReference type="Pfam" id="PF13478">
    <property type="entry name" value="XdhC_C"/>
    <property type="match status" value="1"/>
</dbReference>
<gene>
    <name evidence="3" type="ORF">SAMN04488690_0908</name>
</gene>
<accession>A0A1W1GV35</accession>
<dbReference type="AlphaFoldDB" id="A0A1W1GV35"/>
<dbReference type="Gene3D" id="3.40.50.720">
    <property type="entry name" value="NAD(P)-binding Rossmann-like Domain"/>
    <property type="match status" value="1"/>
</dbReference>
<dbReference type="PANTHER" id="PTHR30388:SF4">
    <property type="entry name" value="MOLYBDENUM COFACTOR INSERTION CHAPERONE PAOD"/>
    <property type="match status" value="1"/>
</dbReference>
<feature type="domain" description="XdhC- CoxI" evidence="1">
    <location>
        <begin position="28"/>
        <end position="86"/>
    </location>
</feature>
<feature type="domain" description="XdhC Rossmann" evidence="2">
    <location>
        <begin position="187"/>
        <end position="318"/>
    </location>
</feature>
<dbReference type="Pfam" id="PF02625">
    <property type="entry name" value="XdhC_CoxI"/>
    <property type="match status" value="1"/>
</dbReference>
<dbReference type="Proteomes" id="UP000191133">
    <property type="component" value="Unassembled WGS sequence"/>
</dbReference>
<evidence type="ECO:0000259" key="1">
    <source>
        <dbReference type="Pfam" id="PF02625"/>
    </source>
</evidence>
<protein>
    <submittedName>
        <fullName evidence="3">Xanthine dehydrogenase accessory factor</fullName>
    </submittedName>
</protein>
<evidence type="ECO:0000259" key="2">
    <source>
        <dbReference type="Pfam" id="PF13478"/>
    </source>
</evidence>
<dbReference type="InterPro" id="IPR027051">
    <property type="entry name" value="XdhC_Rossmann_dom"/>
</dbReference>
<dbReference type="InterPro" id="IPR052698">
    <property type="entry name" value="MoCofactor_Util/Proc"/>
</dbReference>
<dbReference type="RefSeq" id="WP_080148687.1">
    <property type="nucleotide sequence ID" value="NZ_FWEU01000001.1"/>
</dbReference>
<dbReference type="EMBL" id="FWEU01000001">
    <property type="protein sequence ID" value="SLM23220.1"/>
    <property type="molecule type" value="Genomic_DNA"/>
</dbReference>
<reference evidence="4" key="1">
    <citation type="submission" date="2016-10" db="EMBL/GenBank/DDBJ databases">
        <authorList>
            <person name="Varghese N."/>
        </authorList>
    </citation>
    <scope>NUCLEOTIDE SEQUENCE [LARGE SCALE GENOMIC DNA]</scope>
    <source>
        <strain evidence="4">92MFCol6.1</strain>
    </source>
</reference>
<evidence type="ECO:0000313" key="3">
    <source>
        <dbReference type="EMBL" id="SLM23220.1"/>
    </source>
</evidence>